<name>A0A6G2B5S4_9ACTN</name>
<evidence type="ECO:0000313" key="2">
    <source>
        <dbReference type="Proteomes" id="UP000473014"/>
    </source>
</evidence>
<dbReference type="RefSeq" id="WP_155069191.1">
    <property type="nucleotide sequence ID" value="NZ_WIXO01000001.1"/>
</dbReference>
<dbReference type="EMBL" id="WIXO01000001">
    <property type="protein sequence ID" value="MTE17574.1"/>
    <property type="molecule type" value="Genomic_DNA"/>
</dbReference>
<dbReference type="Proteomes" id="UP000473014">
    <property type="component" value="Unassembled WGS sequence"/>
</dbReference>
<reference evidence="1 2" key="1">
    <citation type="submission" date="2019-11" db="EMBL/GenBank/DDBJ databases">
        <authorList>
            <person name="Yuan L."/>
        </authorList>
    </citation>
    <scope>NUCLEOTIDE SEQUENCE [LARGE SCALE GENOMIC DNA]</scope>
    <source>
        <strain evidence="1 2">TRM43335</strain>
    </source>
</reference>
<dbReference type="AlphaFoldDB" id="A0A6G2B5S4"/>
<proteinExistence type="predicted"/>
<comment type="caution">
    <text evidence="1">The sequence shown here is derived from an EMBL/GenBank/DDBJ whole genome shotgun (WGS) entry which is preliminary data.</text>
</comment>
<accession>A0A6G2B5S4</accession>
<evidence type="ECO:0000313" key="1">
    <source>
        <dbReference type="EMBL" id="MTE17574.1"/>
    </source>
</evidence>
<keyword evidence="2" id="KW-1185">Reference proteome</keyword>
<sequence>MTSENVTEQDAVESATAVSVKAVDNRLIEEHGADEGCGSVRGTVTVTEPLSSCAGG</sequence>
<protein>
    <submittedName>
        <fullName evidence="1">Uncharacterized protein</fullName>
    </submittedName>
</protein>
<organism evidence="1 2">
    <name type="scientific">Streptomyces taklimakanensis</name>
    <dbReference type="NCBI Taxonomy" id="2569853"/>
    <lineage>
        <taxon>Bacteria</taxon>
        <taxon>Bacillati</taxon>
        <taxon>Actinomycetota</taxon>
        <taxon>Actinomycetes</taxon>
        <taxon>Kitasatosporales</taxon>
        <taxon>Streptomycetaceae</taxon>
        <taxon>Streptomyces</taxon>
    </lineage>
</organism>
<gene>
    <name evidence="1" type="ORF">F0L17_00130</name>
</gene>